<name>A0A8K0MLD2_9ROSA</name>
<keyword evidence="2" id="KW-1185">Reference proteome</keyword>
<gene>
    <name evidence="1" type="ORF">FNV43_RR06327</name>
</gene>
<sequence length="174" mass="19879">MANEYAGGMSLMGKRPLRNLGWRSPNPISAAHGKDSRAEHYEEWALKAQIEELLSRGTQTIRRVGQSGLTRKENSQRLPERDVEVECGKSFIHSWRWHARRNGEKGRAYAATHITSSGPAKSQLSLSPRTTLLGIYPTLWWSRMWQLHPADIGRQSFGRYIVFLKHRKMGINPS</sequence>
<dbReference type="Proteomes" id="UP000796880">
    <property type="component" value="Unassembled WGS sequence"/>
</dbReference>
<evidence type="ECO:0000313" key="1">
    <source>
        <dbReference type="EMBL" id="KAF3450247.1"/>
    </source>
</evidence>
<organism evidence="1 2">
    <name type="scientific">Rhamnella rubrinervis</name>
    <dbReference type="NCBI Taxonomy" id="2594499"/>
    <lineage>
        <taxon>Eukaryota</taxon>
        <taxon>Viridiplantae</taxon>
        <taxon>Streptophyta</taxon>
        <taxon>Embryophyta</taxon>
        <taxon>Tracheophyta</taxon>
        <taxon>Spermatophyta</taxon>
        <taxon>Magnoliopsida</taxon>
        <taxon>eudicotyledons</taxon>
        <taxon>Gunneridae</taxon>
        <taxon>Pentapetalae</taxon>
        <taxon>rosids</taxon>
        <taxon>fabids</taxon>
        <taxon>Rosales</taxon>
        <taxon>Rhamnaceae</taxon>
        <taxon>rhamnoid group</taxon>
        <taxon>Rhamneae</taxon>
        <taxon>Rhamnella</taxon>
    </lineage>
</organism>
<protein>
    <submittedName>
        <fullName evidence="1">Uncharacterized protein</fullName>
    </submittedName>
</protein>
<evidence type="ECO:0000313" key="2">
    <source>
        <dbReference type="Proteomes" id="UP000796880"/>
    </source>
</evidence>
<reference evidence="1" key="1">
    <citation type="submission" date="2020-03" db="EMBL/GenBank/DDBJ databases">
        <title>A high-quality chromosome-level genome assembly of a woody plant with both climbing and erect habits, Rhamnella rubrinervis.</title>
        <authorList>
            <person name="Lu Z."/>
            <person name="Yang Y."/>
            <person name="Zhu X."/>
            <person name="Sun Y."/>
        </authorList>
    </citation>
    <scope>NUCLEOTIDE SEQUENCE</scope>
    <source>
        <strain evidence="1">BYM</strain>
        <tissue evidence="1">Leaf</tissue>
    </source>
</reference>
<proteinExistence type="predicted"/>
<accession>A0A8K0MLD2</accession>
<comment type="caution">
    <text evidence="1">The sequence shown here is derived from an EMBL/GenBank/DDBJ whole genome shotgun (WGS) entry which is preliminary data.</text>
</comment>
<dbReference type="EMBL" id="VOIH02000003">
    <property type="protein sequence ID" value="KAF3450247.1"/>
    <property type="molecule type" value="Genomic_DNA"/>
</dbReference>
<dbReference type="AlphaFoldDB" id="A0A8K0MLD2"/>